<accession>A0ABX1GEM2</accession>
<protein>
    <submittedName>
        <fullName evidence="2">Uncharacterized protein</fullName>
    </submittedName>
</protein>
<comment type="caution">
    <text evidence="2">The sequence shown here is derived from an EMBL/GenBank/DDBJ whole genome shotgun (WGS) entry which is preliminary data.</text>
</comment>
<feature type="chain" id="PRO_5047504897" evidence="1">
    <location>
        <begin position="22"/>
        <end position="117"/>
    </location>
</feature>
<keyword evidence="1" id="KW-0732">Signal</keyword>
<reference evidence="2 3" key="1">
    <citation type="submission" date="2020-04" db="EMBL/GenBank/DDBJ databases">
        <authorList>
            <person name="Yoon J."/>
        </authorList>
    </citation>
    <scope>NUCLEOTIDE SEQUENCE [LARGE SCALE GENOMIC DNA]</scope>
    <source>
        <strain evidence="2 3">KMU-166</strain>
    </source>
</reference>
<proteinExistence type="predicted"/>
<evidence type="ECO:0000313" key="2">
    <source>
        <dbReference type="EMBL" id="NKI17645.1"/>
    </source>
</evidence>
<sequence>MKYMMFSTLLVGAFGIHSAHAAEPINCLDLKVEVHESASDSSSCPYYNRGKVSTRFLVKNSCNTPVSGVLSYTREDTANAAALNVKTFAVEAGAVAEVANPCDEQGSWNYQVSQVSY</sequence>
<name>A0ABX1GEM2_9GAMM</name>
<feature type="signal peptide" evidence="1">
    <location>
        <begin position="1"/>
        <end position="21"/>
    </location>
</feature>
<gene>
    <name evidence="2" type="ORF">HCU74_09455</name>
</gene>
<organism evidence="2 3">
    <name type="scientific">Spongiibacter thalassae</name>
    <dbReference type="NCBI Taxonomy" id="2721624"/>
    <lineage>
        <taxon>Bacteria</taxon>
        <taxon>Pseudomonadati</taxon>
        <taxon>Pseudomonadota</taxon>
        <taxon>Gammaproteobacteria</taxon>
        <taxon>Cellvibrionales</taxon>
        <taxon>Spongiibacteraceae</taxon>
        <taxon>Spongiibacter</taxon>
    </lineage>
</organism>
<dbReference type="EMBL" id="JAAWWK010000003">
    <property type="protein sequence ID" value="NKI17645.1"/>
    <property type="molecule type" value="Genomic_DNA"/>
</dbReference>
<evidence type="ECO:0000256" key="1">
    <source>
        <dbReference type="SAM" id="SignalP"/>
    </source>
</evidence>
<evidence type="ECO:0000313" key="3">
    <source>
        <dbReference type="Proteomes" id="UP000765845"/>
    </source>
</evidence>
<keyword evidence="3" id="KW-1185">Reference proteome</keyword>
<dbReference type="RefSeq" id="WP_168450192.1">
    <property type="nucleotide sequence ID" value="NZ_JAAWWK010000003.1"/>
</dbReference>
<dbReference type="Proteomes" id="UP000765845">
    <property type="component" value="Unassembled WGS sequence"/>
</dbReference>